<protein>
    <submittedName>
        <fullName evidence="2">Uncharacterized protein</fullName>
    </submittedName>
</protein>
<evidence type="ECO:0000256" key="1">
    <source>
        <dbReference type="SAM" id="SignalP"/>
    </source>
</evidence>
<dbReference type="AlphaFoldDB" id="A0AAV2EKW6"/>
<dbReference type="EMBL" id="OZ034818">
    <property type="protein sequence ID" value="CAL1386293.1"/>
    <property type="molecule type" value="Genomic_DNA"/>
</dbReference>
<gene>
    <name evidence="2" type="ORF">LTRI10_LOCUS27362</name>
</gene>
<feature type="chain" id="PRO_5043853081" evidence="1">
    <location>
        <begin position="24"/>
        <end position="80"/>
    </location>
</feature>
<organism evidence="2 3">
    <name type="scientific">Linum trigynum</name>
    <dbReference type="NCBI Taxonomy" id="586398"/>
    <lineage>
        <taxon>Eukaryota</taxon>
        <taxon>Viridiplantae</taxon>
        <taxon>Streptophyta</taxon>
        <taxon>Embryophyta</taxon>
        <taxon>Tracheophyta</taxon>
        <taxon>Spermatophyta</taxon>
        <taxon>Magnoliopsida</taxon>
        <taxon>eudicotyledons</taxon>
        <taxon>Gunneridae</taxon>
        <taxon>Pentapetalae</taxon>
        <taxon>rosids</taxon>
        <taxon>fabids</taxon>
        <taxon>Malpighiales</taxon>
        <taxon>Linaceae</taxon>
        <taxon>Linum</taxon>
    </lineage>
</organism>
<proteinExistence type="predicted"/>
<evidence type="ECO:0000313" key="2">
    <source>
        <dbReference type="EMBL" id="CAL1386293.1"/>
    </source>
</evidence>
<reference evidence="2 3" key="1">
    <citation type="submission" date="2024-04" db="EMBL/GenBank/DDBJ databases">
        <authorList>
            <person name="Fracassetti M."/>
        </authorList>
    </citation>
    <scope>NUCLEOTIDE SEQUENCE [LARGE SCALE GENOMIC DNA]</scope>
</reference>
<feature type="signal peptide" evidence="1">
    <location>
        <begin position="1"/>
        <end position="23"/>
    </location>
</feature>
<evidence type="ECO:0000313" key="3">
    <source>
        <dbReference type="Proteomes" id="UP001497516"/>
    </source>
</evidence>
<keyword evidence="1" id="KW-0732">Signal</keyword>
<dbReference type="Proteomes" id="UP001497516">
    <property type="component" value="Chromosome 5"/>
</dbReference>
<name>A0AAV2EKW6_9ROSI</name>
<accession>A0AAV2EKW6</accession>
<sequence>MKNTSRMLIALFLALFLITQNAGVEGRASGSGYHPMSQCKQDRDCGNICSVICSPNTTCKCVENWCSCNLPPSSDEHTQN</sequence>
<keyword evidence="3" id="KW-1185">Reference proteome</keyword>